<keyword evidence="2" id="KW-0929">Antimicrobial</keyword>
<evidence type="ECO:0000256" key="4">
    <source>
        <dbReference type="ARBA" id="ARBA00023125"/>
    </source>
</evidence>
<evidence type="ECO:0000256" key="6">
    <source>
        <dbReference type="SAM" id="SignalP"/>
    </source>
</evidence>
<dbReference type="Proteomes" id="UP001597391">
    <property type="component" value="Unassembled WGS sequence"/>
</dbReference>
<evidence type="ECO:0000256" key="5">
    <source>
        <dbReference type="ARBA" id="ARBA00023157"/>
    </source>
</evidence>
<gene>
    <name evidence="7" type="ORF">ACFSYH_09665</name>
</gene>
<dbReference type="InterPro" id="IPR002186">
    <property type="entry name" value="Neocarzinostatin_fam"/>
</dbReference>
<comment type="similarity">
    <text evidence="1">Belongs to the neocarzinostatin family.</text>
</comment>
<evidence type="ECO:0000256" key="2">
    <source>
        <dbReference type="ARBA" id="ARBA00022529"/>
    </source>
</evidence>
<keyword evidence="5" id="KW-1015">Disulfide bond</keyword>
<dbReference type="InterPro" id="IPR027273">
    <property type="entry name" value="Neocarzinostatin-like"/>
</dbReference>
<keyword evidence="6" id="KW-0732">Signal</keyword>
<evidence type="ECO:0000313" key="8">
    <source>
        <dbReference type="Proteomes" id="UP001597391"/>
    </source>
</evidence>
<dbReference type="Gene3D" id="2.60.40.230">
    <property type="entry name" value="Neocarzinostatin-like"/>
    <property type="match status" value="1"/>
</dbReference>
<dbReference type="RefSeq" id="WP_377466752.1">
    <property type="nucleotide sequence ID" value="NZ_JBHUOP010000004.1"/>
</dbReference>
<dbReference type="Pfam" id="PF00960">
    <property type="entry name" value="Neocarzinostat"/>
    <property type="match status" value="1"/>
</dbReference>
<protein>
    <submittedName>
        <fullName evidence="7">Neocarzinostatin apoprotein domain-containing protein</fullName>
    </submittedName>
</protein>
<evidence type="ECO:0000256" key="1">
    <source>
        <dbReference type="ARBA" id="ARBA00010648"/>
    </source>
</evidence>
<keyword evidence="8" id="KW-1185">Reference proteome</keyword>
<evidence type="ECO:0000256" key="3">
    <source>
        <dbReference type="ARBA" id="ARBA00023022"/>
    </source>
</evidence>
<accession>A0ABW5XGR5</accession>
<keyword evidence="4" id="KW-0238">DNA-binding</keyword>
<keyword evidence="3" id="KW-0044">Antibiotic</keyword>
<dbReference type="EMBL" id="JBHUOP010000004">
    <property type="protein sequence ID" value="MFD2840837.1"/>
    <property type="molecule type" value="Genomic_DNA"/>
</dbReference>
<feature type="chain" id="PRO_5046205106" evidence="6">
    <location>
        <begin position="38"/>
        <end position="166"/>
    </location>
</feature>
<organism evidence="7 8">
    <name type="scientific">Populibacterium corticicola</name>
    <dbReference type="NCBI Taxonomy" id="1812826"/>
    <lineage>
        <taxon>Bacteria</taxon>
        <taxon>Bacillati</taxon>
        <taxon>Actinomycetota</taxon>
        <taxon>Actinomycetes</taxon>
        <taxon>Micrococcales</taxon>
        <taxon>Jonesiaceae</taxon>
        <taxon>Populibacterium</taxon>
    </lineage>
</organism>
<proteinExistence type="inferred from homology"/>
<comment type="caution">
    <text evidence="7">The sequence shown here is derived from an EMBL/GenBank/DDBJ whole genome shotgun (WGS) entry which is preliminary data.</text>
</comment>
<sequence>MQVSNVTKTRRRAGAIALTSMLSAAALVAGTISAAHATGTLDVDPTTGVVDGGSVEVSGTGYTQNVNGDVQLRVALCDLDEYLNSGVVLCDTTNAEIVDLDSNGDFSDLELNVDQVFTGFHYGTSTIETVTCAGSVPVTGDSQCAVFTSQYGAGYLNISYEPITFN</sequence>
<name>A0ABW5XGR5_9MICO</name>
<reference evidence="8" key="1">
    <citation type="journal article" date="2019" name="Int. J. Syst. Evol. Microbiol.">
        <title>The Global Catalogue of Microorganisms (GCM) 10K type strain sequencing project: providing services to taxonomists for standard genome sequencing and annotation.</title>
        <authorList>
            <consortium name="The Broad Institute Genomics Platform"/>
            <consortium name="The Broad Institute Genome Sequencing Center for Infectious Disease"/>
            <person name="Wu L."/>
            <person name="Ma J."/>
        </authorList>
    </citation>
    <scope>NUCLEOTIDE SEQUENCE [LARGE SCALE GENOMIC DNA]</scope>
    <source>
        <strain evidence="8">KCTC 33576</strain>
    </source>
</reference>
<feature type="signal peptide" evidence="6">
    <location>
        <begin position="1"/>
        <end position="37"/>
    </location>
</feature>
<dbReference type="SUPFAM" id="SSF49319">
    <property type="entry name" value="Actinoxanthin-like"/>
    <property type="match status" value="1"/>
</dbReference>
<evidence type="ECO:0000313" key="7">
    <source>
        <dbReference type="EMBL" id="MFD2840837.1"/>
    </source>
</evidence>